<sequence>MAAIVGGVAAPSAMAAPAPGPVRVAAPVVGPGSEIGVVQERSADGRVLASTCTLGFIAERPDGRRVGLTAGHCGKRGQAVGAPVPGRPDALVRVGTVAQSSNPPARKNPEGYVLPEDLGAPDWAVIDLAPQTKSTANRGPVRPTRVGDARVGDRVCQQGVTSGWRCGVVKGVSPTQIRTDIDGAPGDSGGPLVRLSDGAALGLVSGGTAKEAPRDVPRMTFYWSLRDALAQGGGLRLVTAGAPAPQLVSSPEVREVITVDATVPVGAF</sequence>
<reference evidence="2" key="1">
    <citation type="submission" date="2023-08" db="EMBL/GenBank/DDBJ databases">
        <title>The draft genome of Tsukamurella strandjordii strain 050030.</title>
        <authorList>
            <person name="Zhao F."/>
            <person name="Feng Y."/>
            <person name="Zong Z."/>
        </authorList>
    </citation>
    <scope>NUCLEOTIDE SEQUENCE</scope>
    <source>
        <strain evidence="2">050030</strain>
    </source>
</reference>
<evidence type="ECO:0000313" key="3">
    <source>
        <dbReference type="Proteomes" id="UP001178281"/>
    </source>
</evidence>
<proteinExistence type="predicted"/>
<dbReference type="InterPro" id="IPR001254">
    <property type="entry name" value="Trypsin_dom"/>
</dbReference>
<comment type="caution">
    <text evidence="2">The sequence shown here is derived from an EMBL/GenBank/DDBJ whole genome shotgun (WGS) entry which is preliminary data.</text>
</comment>
<evidence type="ECO:0000313" key="2">
    <source>
        <dbReference type="EMBL" id="MDP0396899.1"/>
    </source>
</evidence>
<name>A0AA90NEM3_9ACTN</name>
<dbReference type="RefSeq" id="WP_305110238.1">
    <property type="nucleotide sequence ID" value="NZ_JAUTIX010000001.1"/>
</dbReference>
<dbReference type="EMBL" id="JAUTIX010000001">
    <property type="protein sequence ID" value="MDP0396899.1"/>
    <property type="molecule type" value="Genomic_DNA"/>
</dbReference>
<gene>
    <name evidence="2" type="ORF">Q7X28_03070</name>
</gene>
<dbReference type="InterPro" id="IPR043504">
    <property type="entry name" value="Peptidase_S1_PA_chymotrypsin"/>
</dbReference>
<organism evidence="2 3">
    <name type="scientific">Tsukamurella strandjordii</name>
    <dbReference type="NCBI Taxonomy" id="147577"/>
    <lineage>
        <taxon>Bacteria</taxon>
        <taxon>Bacillati</taxon>
        <taxon>Actinomycetota</taxon>
        <taxon>Actinomycetes</taxon>
        <taxon>Mycobacteriales</taxon>
        <taxon>Tsukamurellaceae</taxon>
        <taxon>Tsukamurella</taxon>
    </lineage>
</organism>
<dbReference type="Proteomes" id="UP001178281">
    <property type="component" value="Unassembled WGS sequence"/>
</dbReference>
<evidence type="ECO:0000259" key="1">
    <source>
        <dbReference type="Pfam" id="PF00089"/>
    </source>
</evidence>
<keyword evidence="3" id="KW-1185">Reference proteome</keyword>
<accession>A0AA90NEM3</accession>
<dbReference type="AlphaFoldDB" id="A0AA90NEM3"/>
<dbReference type="Gene3D" id="2.40.10.10">
    <property type="entry name" value="Trypsin-like serine proteases"/>
    <property type="match status" value="2"/>
</dbReference>
<protein>
    <submittedName>
        <fullName evidence="2">S1 family peptidase</fullName>
    </submittedName>
</protein>
<dbReference type="InterPro" id="IPR009003">
    <property type="entry name" value="Peptidase_S1_PA"/>
</dbReference>
<dbReference type="CDD" id="cd21112">
    <property type="entry name" value="alphaLP-like"/>
    <property type="match status" value="1"/>
</dbReference>
<feature type="domain" description="Peptidase S1" evidence="1">
    <location>
        <begin position="68"/>
        <end position="213"/>
    </location>
</feature>
<dbReference type="GO" id="GO:0006508">
    <property type="term" value="P:proteolysis"/>
    <property type="evidence" value="ECO:0007669"/>
    <property type="project" value="InterPro"/>
</dbReference>
<dbReference type="GO" id="GO:0004252">
    <property type="term" value="F:serine-type endopeptidase activity"/>
    <property type="evidence" value="ECO:0007669"/>
    <property type="project" value="InterPro"/>
</dbReference>
<dbReference type="Pfam" id="PF00089">
    <property type="entry name" value="Trypsin"/>
    <property type="match status" value="1"/>
</dbReference>
<dbReference type="SUPFAM" id="SSF50494">
    <property type="entry name" value="Trypsin-like serine proteases"/>
    <property type="match status" value="1"/>
</dbReference>